<feature type="region of interest" description="Disordered" evidence="1">
    <location>
        <begin position="400"/>
        <end position="434"/>
    </location>
</feature>
<feature type="compositionally biased region" description="Basic and acidic residues" evidence="1">
    <location>
        <begin position="418"/>
        <end position="434"/>
    </location>
</feature>
<dbReference type="InterPro" id="IPR036691">
    <property type="entry name" value="Endo/exonu/phosph_ase_sf"/>
</dbReference>
<accession>A5BSI3</accession>
<reference evidence="3" key="1">
    <citation type="journal article" date="2007" name="PLoS ONE">
        <title>The first genome sequence of an elite grapevine cultivar (Pinot noir Vitis vinifera L.): coping with a highly heterozygous genome.</title>
        <authorList>
            <person name="Velasco R."/>
            <person name="Zharkikh A."/>
            <person name="Troggio M."/>
            <person name="Cartwright D.A."/>
            <person name="Cestaro A."/>
            <person name="Pruss D."/>
            <person name="Pindo M."/>
            <person name="FitzGerald L.M."/>
            <person name="Vezzulli S."/>
            <person name="Reid J."/>
            <person name="Malacarne G."/>
            <person name="Iliev D."/>
            <person name="Coppola G."/>
            <person name="Wardell B."/>
            <person name="Micheletti D."/>
            <person name="Macalma T."/>
            <person name="Facci M."/>
            <person name="Mitchell J.T."/>
            <person name="Perazzolli M."/>
            <person name="Eldredge G."/>
            <person name="Gatto P."/>
            <person name="Oyzerski R."/>
            <person name="Moretto M."/>
            <person name="Gutin N."/>
            <person name="Stefanini M."/>
            <person name="Chen Y."/>
            <person name="Segala C."/>
            <person name="Davenport C."/>
            <person name="Dematte L."/>
            <person name="Mraz A."/>
            <person name="Battilana J."/>
            <person name="Stormo K."/>
            <person name="Costa F."/>
            <person name="Tao Q."/>
            <person name="Si-Ammour A."/>
            <person name="Harkins T."/>
            <person name="Lackey A."/>
            <person name="Perbost C."/>
            <person name="Taillon B."/>
            <person name="Stella A."/>
            <person name="Solovyev V."/>
            <person name="Fawcett J.A."/>
            <person name="Sterck L."/>
            <person name="Vandepoele K."/>
            <person name="Grando S.M."/>
            <person name="Toppo S."/>
            <person name="Moser C."/>
            <person name="Lanchbury J."/>
            <person name="Bogden R."/>
            <person name="Skolnick M."/>
            <person name="Sgaramella V."/>
            <person name="Bhatnagar S.K."/>
            <person name="Fontana P."/>
            <person name="Gutin A."/>
            <person name="Van de Peer Y."/>
            <person name="Salamini F."/>
            <person name="Viola R."/>
        </authorList>
    </citation>
    <scope>NUCLEOTIDE SEQUENCE</scope>
</reference>
<feature type="compositionally biased region" description="Basic residues" evidence="1">
    <location>
        <begin position="401"/>
        <end position="414"/>
    </location>
</feature>
<sequence length="1326" mass="150910">MVRTLKVLVERKTFLVRLEGKHGGNWCSITELSRGSVFVLGFEKDAVGWMIEHLTKAIEMKSHLGFNRKFRGKCSVHLMEVGFNNHGRFIRISESTTNRKSSVLIIPEGKKGRGWENIKSALSSMLVAPSSNAVEKGRKFREESCSHNHVGSLHRSYAQAVSGEGPRGGGLVPVGRWAQAVVCESNDDRVNWVEVGRSVARSLGKKGVVTIVPISGGKGVFFVERTEEAIFLQDLRNLRLFDLSKARLRIAMKDRSVLPALLEVTDGDWVFTVAVVVVGDEDGRRGSVKGEPTREAFASHSGTGGGRRGERTVDGLVGTEEAGGDRAGGDEAIAVVGCRAYERKAQSLSKTVQRPPGLGLSLEEKNPIETVVSLRKEEDPSAVGKGKIATGLLEVQSSSSAKKKGIRCRNKPLLHGKNQVDSKEDPKKEASGADFKAKRGFSASPLFSRQFPRFWKKSLGEGASLSRNEAALNNFSSDEDREGFSDRVGSDLRGSAVMVLLSTPEIRDKGPSFMGNCGLYFWTFFSVLVCGRRFQCHKEKLRKIGGSSLTPSMKDFDDFIRDCELIDSPLRSAPFTWSNMQEHPVCKRLDRFLYSNEWEQLFPQSLQEVLPRWTSDHWLIVLEINPFKWGPTSFRFENMWLQHPSFKESFGSWWREFQGNGWESHKFMRKLQFVKAKLKEWNKASFGELNERKKMANGMRNRKFIKVLENERGLVLNNSESIKEEILRYFEKLYVSPLGESWRVEGLDWSPISGESVSRLKSPFTEEEISKAIFQLDRDKTPEPDGFTIAVFQDCWEVIKEDLVRVFAEFHRSEIINQSTNASFIVLLPKKSMSKKISDYRPISLITSLYKIIAKVLVGCLRGVLHETIHSTQGAFVQGRQILDAVLIANEIVDEKRRSGEEGVVFKIDFEKAYDHVRWGFLDHVLEMKGFSPRWRKWMRGCLSSVSFAVLVNGNAKVWVKASRGLRQGDPLSPFLFTIVADVLSRMLLRAEERNVLDSFRVGRNRTRVSHLQFADDIIFFSSTREEDMLTLKSVLLVFGHISGLKVNLDKIRWSHRCPWKAIAQVSQEFSKFTRFVVRDGDRILFWEDLWWGDQPLGVQYPRLLRVVTDKNTPISSILGSTRPFSWNFNFRRNLSDSEIEDLEGLMRSLDRLHISPSVSDMRSWSLSPSGLFTVKYFFLALSQFSDSPPIFPTKFVWNSQVPFKVKSFVWLVAHKKVNTNDLLQLRRPYKALSPDICKLCMKHGEIVDHLFLHCSLTMGLWHRLFQLAKMDWVPPRSIFDMLSTNFNGFGSSKRGIVLWQTTCIALIWVVWRERNARIFEDKARN</sequence>
<feature type="region of interest" description="Disordered" evidence="1">
    <location>
        <begin position="284"/>
        <end position="312"/>
    </location>
</feature>
<dbReference type="InterPro" id="IPR026960">
    <property type="entry name" value="RVT-Znf"/>
</dbReference>
<dbReference type="InterPro" id="IPR000477">
    <property type="entry name" value="RT_dom"/>
</dbReference>
<proteinExistence type="predicted"/>
<organism evidence="3">
    <name type="scientific">Vitis vinifera</name>
    <name type="common">Grape</name>
    <dbReference type="NCBI Taxonomy" id="29760"/>
    <lineage>
        <taxon>Eukaryota</taxon>
        <taxon>Viridiplantae</taxon>
        <taxon>Streptophyta</taxon>
        <taxon>Embryophyta</taxon>
        <taxon>Tracheophyta</taxon>
        <taxon>Spermatophyta</taxon>
        <taxon>Magnoliopsida</taxon>
        <taxon>eudicotyledons</taxon>
        <taxon>Gunneridae</taxon>
        <taxon>Pentapetalae</taxon>
        <taxon>rosids</taxon>
        <taxon>Vitales</taxon>
        <taxon>Vitaceae</taxon>
        <taxon>Viteae</taxon>
        <taxon>Vitis</taxon>
    </lineage>
</organism>
<feature type="domain" description="Reverse transcriptase" evidence="2">
    <location>
        <begin position="809"/>
        <end position="1065"/>
    </location>
</feature>
<dbReference type="EMBL" id="AM469453">
    <property type="protein sequence ID" value="CAN77239.1"/>
    <property type="molecule type" value="Genomic_DNA"/>
</dbReference>
<evidence type="ECO:0000313" key="3">
    <source>
        <dbReference type="EMBL" id="CAN77239.1"/>
    </source>
</evidence>
<dbReference type="CDD" id="cd01650">
    <property type="entry name" value="RT_nLTR_like"/>
    <property type="match status" value="1"/>
</dbReference>
<dbReference type="Pfam" id="PF00078">
    <property type="entry name" value="RVT_1"/>
    <property type="match status" value="1"/>
</dbReference>
<dbReference type="Gene3D" id="3.60.10.10">
    <property type="entry name" value="Endonuclease/exonuclease/phosphatase"/>
    <property type="match status" value="1"/>
</dbReference>
<evidence type="ECO:0000256" key="1">
    <source>
        <dbReference type="SAM" id="MobiDB-lite"/>
    </source>
</evidence>
<gene>
    <name evidence="3" type="ORF">VITISV_012809</name>
</gene>
<dbReference type="SUPFAM" id="SSF56672">
    <property type="entry name" value="DNA/RNA polymerases"/>
    <property type="match status" value="1"/>
</dbReference>
<dbReference type="SUPFAM" id="SSF56219">
    <property type="entry name" value="DNase I-like"/>
    <property type="match status" value="1"/>
</dbReference>
<dbReference type="InterPro" id="IPR043502">
    <property type="entry name" value="DNA/RNA_pol_sf"/>
</dbReference>
<name>A5BSI3_VITVI</name>
<dbReference type="PROSITE" id="PS50878">
    <property type="entry name" value="RT_POL"/>
    <property type="match status" value="1"/>
</dbReference>
<protein>
    <recommendedName>
        <fullName evidence="2">Reverse transcriptase domain-containing protein</fullName>
    </recommendedName>
</protein>
<evidence type="ECO:0000259" key="2">
    <source>
        <dbReference type="PROSITE" id="PS50878"/>
    </source>
</evidence>
<dbReference type="PANTHER" id="PTHR19446">
    <property type="entry name" value="REVERSE TRANSCRIPTASES"/>
    <property type="match status" value="1"/>
</dbReference>
<dbReference type="Pfam" id="PF13966">
    <property type="entry name" value="zf-RVT"/>
    <property type="match status" value="1"/>
</dbReference>
<dbReference type="Gene3D" id="3.10.450.700">
    <property type="match status" value="1"/>
</dbReference>